<evidence type="ECO:0000259" key="2">
    <source>
        <dbReference type="Pfam" id="PF14347"/>
    </source>
</evidence>
<organism evidence="3 4">
    <name type="scientific">Phormidesmis priestleyi</name>
    <dbReference type="NCBI Taxonomy" id="268141"/>
    <lineage>
        <taxon>Bacteria</taxon>
        <taxon>Bacillati</taxon>
        <taxon>Cyanobacteriota</taxon>
        <taxon>Cyanophyceae</taxon>
        <taxon>Leptolyngbyales</taxon>
        <taxon>Leptolyngbyaceae</taxon>
        <taxon>Phormidesmis</taxon>
    </lineage>
</organism>
<name>A0A2W4XH93_9CYAN</name>
<keyword evidence="1" id="KW-0812">Transmembrane</keyword>
<comment type="caution">
    <text evidence="3">The sequence shown here is derived from an EMBL/GenBank/DDBJ whole genome shotgun (WGS) entry which is preliminary data.</text>
</comment>
<evidence type="ECO:0000256" key="1">
    <source>
        <dbReference type="SAM" id="Phobius"/>
    </source>
</evidence>
<proteinExistence type="predicted"/>
<evidence type="ECO:0000313" key="4">
    <source>
        <dbReference type="Proteomes" id="UP000249794"/>
    </source>
</evidence>
<dbReference type="Proteomes" id="UP000249794">
    <property type="component" value="Unassembled WGS sequence"/>
</dbReference>
<accession>A0A2W4XH93</accession>
<reference evidence="4" key="1">
    <citation type="submission" date="2018-04" db="EMBL/GenBank/DDBJ databases">
        <authorList>
            <person name="Cornet L."/>
        </authorList>
    </citation>
    <scope>NUCLEOTIDE SEQUENCE [LARGE SCALE GENOMIC DNA]</scope>
</reference>
<reference evidence="3 4" key="2">
    <citation type="submission" date="2018-06" db="EMBL/GenBank/DDBJ databases">
        <title>Metagenomic assembly of (sub)arctic Cyanobacteria and their associated microbiome from non-axenic cultures.</title>
        <authorList>
            <person name="Baurain D."/>
        </authorList>
    </citation>
    <scope>NUCLEOTIDE SEQUENCE [LARGE SCALE GENOMIC DNA]</scope>
    <source>
        <strain evidence="3">ULC027bin1</strain>
    </source>
</reference>
<dbReference type="Pfam" id="PF14347">
    <property type="entry name" value="DUF4399"/>
    <property type="match status" value="1"/>
</dbReference>
<gene>
    <name evidence="3" type="ORF">DCF15_10355</name>
</gene>
<sequence>MNFGLTTAWQWIWKCAKPWIAVFAAIWISLGFNALPASAAITLLPAPETARVYIISPADQQTVPETFAVKFGLVGMGIAPAGIDKAGTGHHHLLIDVDELPDLKEPLAATANIKHFGGGQTETTLSLPPGEHTLQLLLGNYTHVPHDHPVLSEKIAITVQ</sequence>
<protein>
    <submittedName>
        <fullName evidence="3">Rod shape-determining protein RodA</fullName>
    </submittedName>
</protein>
<dbReference type="InterPro" id="IPR025512">
    <property type="entry name" value="DUF4399"/>
</dbReference>
<feature type="domain" description="DUF4399" evidence="2">
    <location>
        <begin position="69"/>
        <end position="160"/>
    </location>
</feature>
<dbReference type="AlphaFoldDB" id="A0A2W4XH93"/>
<evidence type="ECO:0000313" key="3">
    <source>
        <dbReference type="EMBL" id="PZO55522.1"/>
    </source>
</evidence>
<feature type="transmembrane region" description="Helical" evidence="1">
    <location>
        <begin position="20"/>
        <end position="44"/>
    </location>
</feature>
<keyword evidence="1" id="KW-0472">Membrane</keyword>
<dbReference type="EMBL" id="QBMP01000093">
    <property type="protein sequence ID" value="PZO55522.1"/>
    <property type="molecule type" value="Genomic_DNA"/>
</dbReference>
<keyword evidence="1" id="KW-1133">Transmembrane helix</keyword>